<dbReference type="SMART" id="SM00448">
    <property type="entry name" value="REC"/>
    <property type="match status" value="1"/>
</dbReference>
<sequence length="161" mass="17416">MDNGSESLETVGGATAHAGGLPSQGLKSGDLARLRILVAEDDPANRFVIESILARAGFEVHVAVSGCEALERLRTAEYDLVVLDIVLPRVDGLEVLRRVRSPESHRKDLPVLIQTGRAVAADIARFTDAGCDGWIVKPYKAEALLEKILEILHARGISIER</sequence>
<dbReference type="RefSeq" id="WP_020886302.1">
    <property type="nucleotide sequence ID" value="NZ_ATHI01000005.1"/>
</dbReference>
<dbReference type="STRING" id="1121439.dsat_2416"/>
<evidence type="ECO:0000313" key="6">
    <source>
        <dbReference type="Proteomes" id="UP000014975"/>
    </source>
</evidence>
<dbReference type="CDD" id="cd17546">
    <property type="entry name" value="REC_hyHK_CKI1_RcsC-like"/>
    <property type="match status" value="1"/>
</dbReference>
<dbReference type="eggNOG" id="COG0745">
    <property type="taxonomic scope" value="Bacteria"/>
</dbReference>
<comment type="caution">
    <text evidence="5">The sequence shown here is derived from an EMBL/GenBank/DDBJ whole genome shotgun (WGS) entry which is preliminary data.</text>
</comment>
<accession>S7URV5</accession>
<gene>
    <name evidence="5" type="ORF">dsat_2416</name>
</gene>
<dbReference type="PATRIC" id="fig|1121439.3.peg.810"/>
<keyword evidence="1 2" id="KW-0597">Phosphoprotein</keyword>
<dbReference type="EMBL" id="ATHI01000005">
    <property type="protein sequence ID" value="EPR35053.1"/>
    <property type="molecule type" value="Genomic_DNA"/>
</dbReference>
<dbReference type="SUPFAM" id="SSF52172">
    <property type="entry name" value="CheY-like"/>
    <property type="match status" value="1"/>
</dbReference>
<feature type="domain" description="Response regulatory" evidence="4">
    <location>
        <begin position="35"/>
        <end position="152"/>
    </location>
</feature>
<reference evidence="5 6" key="1">
    <citation type="journal article" date="2013" name="Genome Announc.">
        <title>Draft genome sequences for three mercury-methylating, sulfate-reducing bacteria.</title>
        <authorList>
            <person name="Brown S.D."/>
            <person name="Hurt R.A.Jr."/>
            <person name="Gilmour C.C."/>
            <person name="Elias D.A."/>
        </authorList>
    </citation>
    <scope>NUCLEOTIDE SEQUENCE [LARGE SCALE GENOMIC DNA]</scope>
    <source>
        <strain evidence="5 6">DSM 16529</strain>
    </source>
</reference>
<evidence type="ECO:0000259" key="4">
    <source>
        <dbReference type="PROSITE" id="PS50110"/>
    </source>
</evidence>
<dbReference type="AlphaFoldDB" id="S7URV5"/>
<dbReference type="PROSITE" id="PS50110">
    <property type="entry name" value="RESPONSE_REGULATORY"/>
    <property type="match status" value="1"/>
</dbReference>
<dbReference type="PANTHER" id="PTHR44591">
    <property type="entry name" value="STRESS RESPONSE REGULATOR PROTEIN 1"/>
    <property type="match status" value="1"/>
</dbReference>
<feature type="region of interest" description="Disordered" evidence="3">
    <location>
        <begin position="1"/>
        <end position="21"/>
    </location>
</feature>
<dbReference type="PANTHER" id="PTHR44591:SF3">
    <property type="entry name" value="RESPONSE REGULATORY DOMAIN-CONTAINING PROTEIN"/>
    <property type="match status" value="1"/>
</dbReference>
<keyword evidence="6" id="KW-1185">Reference proteome</keyword>
<evidence type="ECO:0000313" key="5">
    <source>
        <dbReference type="EMBL" id="EPR35053.1"/>
    </source>
</evidence>
<dbReference type="InterPro" id="IPR001789">
    <property type="entry name" value="Sig_transdc_resp-reg_receiver"/>
</dbReference>
<feature type="modified residue" description="4-aspartylphosphate" evidence="2">
    <location>
        <position position="84"/>
    </location>
</feature>
<evidence type="ECO:0000256" key="1">
    <source>
        <dbReference type="ARBA" id="ARBA00022553"/>
    </source>
</evidence>
<dbReference type="Gene3D" id="3.40.50.2300">
    <property type="match status" value="1"/>
</dbReference>
<name>S7URV5_9BACT</name>
<organism evidence="5 6">
    <name type="scientific">Alkalidesulfovibrio alkalitolerans DSM 16529</name>
    <dbReference type="NCBI Taxonomy" id="1121439"/>
    <lineage>
        <taxon>Bacteria</taxon>
        <taxon>Pseudomonadati</taxon>
        <taxon>Thermodesulfobacteriota</taxon>
        <taxon>Desulfovibrionia</taxon>
        <taxon>Desulfovibrionales</taxon>
        <taxon>Desulfovibrionaceae</taxon>
        <taxon>Alkalidesulfovibrio</taxon>
    </lineage>
</organism>
<dbReference type="InterPro" id="IPR050595">
    <property type="entry name" value="Bact_response_regulator"/>
</dbReference>
<protein>
    <submittedName>
        <fullName evidence="5">Response regulator receiver protein</fullName>
    </submittedName>
</protein>
<proteinExistence type="predicted"/>
<evidence type="ECO:0000256" key="2">
    <source>
        <dbReference type="PROSITE-ProRule" id="PRU00169"/>
    </source>
</evidence>
<evidence type="ECO:0000256" key="3">
    <source>
        <dbReference type="SAM" id="MobiDB-lite"/>
    </source>
</evidence>
<dbReference type="Proteomes" id="UP000014975">
    <property type="component" value="Unassembled WGS sequence"/>
</dbReference>
<dbReference type="GO" id="GO:0000160">
    <property type="term" value="P:phosphorelay signal transduction system"/>
    <property type="evidence" value="ECO:0007669"/>
    <property type="project" value="InterPro"/>
</dbReference>
<dbReference type="OrthoDB" id="9800029at2"/>
<dbReference type="Pfam" id="PF00072">
    <property type="entry name" value="Response_reg"/>
    <property type="match status" value="1"/>
</dbReference>
<dbReference type="InterPro" id="IPR011006">
    <property type="entry name" value="CheY-like_superfamily"/>
</dbReference>